<dbReference type="GO" id="GO:0009254">
    <property type="term" value="P:peptidoglycan turnover"/>
    <property type="evidence" value="ECO:0007669"/>
    <property type="project" value="InterPro"/>
</dbReference>
<dbReference type="GO" id="GO:0004553">
    <property type="term" value="F:hydrolase activity, hydrolyzing O-glycosyl compounds"/>
    <property type="evidence" value="ECO:0007669"/>
    <property type="project" value="InterPro"/>
</dbReference>
<dbReference type="Proteomes" id="UP000322997">
    <property type="component" value="Unassembled WGS sequence"/>
</dbReference>
<dbReference type="InterPro" id="IPR051933">
    <property type="entry name" value="Resuscitation_pf_RpfB"/>
</dbReference>
<dbReference type="InterPro" id="IPR059180">
    <property type="entry name" value="3D_YorM"/>
</dbReference>
<organism evidence="5 6">
    <name type="scientific">Rossellomorea marisflavi</name>
    <dbReference type="NCBI Taxonomy" id="189381"/>
    <lineage>
        <taxon>Bacteria</taxon>
        <taxon>Bacillati</taxon>
        <taxon>Bacillota</taxon>
        <taxon>Bacilli</taxon>
        <taxon>Bacillales</taxon>
        <taxon>Bacillaceae</taxon>
        <taxon>Rossellomorea</taxon>
    </lineage>
</organism>
<evidence type="ECO:0000259" key="4">
    <source>
        <dbReference type="Pfam" id="PF06725"/>
    </source>
</evidence>
<protein>
    <submittedName>
        <fullName evidence="5">Cell wall-binding protein</fullName>
    </submittedName>
</protein>
<dbReference type="GO" id="GO:0019867">
    <property type="term" value="C:outer membrane"/>
    <property type="evidence" value="ECO:0007669"/>
    <property type="project" value="InterPro"/>
</dbReference>
<feature type="domain" description="3D" evidence="4">
    <location>
        <begin position="152"/>
        <end position="213"/>
    </location>
</feature>
<feature type="transmembrane region" description="Helical" evidence="3">
    <location>
        <begin position="27"/>
        <end position="46"/>
    </location>
</feature>
<proteinExistence type="predicted"/>
<comment type="caution">
    <text evidence="5">The sequence shown here is derived from an EMBL/GenBank/DDBJ whole genome shotgun (WGS) entry which is preliminary data.</text>
</comment>
<evidence type="ECO:0000313" key="6">
    <source>
        <dbReference type="Proteomes" id="UP000322997"/>
    </source>
</evidence>
<gene>
    <name evidence="5" type="ORF">FZC83_00610</name>
</gene>
<dbReference type="AlphaFoldDB" id="A0A5D4RZJ3"/>
<keyword evidence="3" id="KW-1133">Transmembrane helix</keyword>
<dbReference type="InterPro" id="IPR010611">
    <property type="entry name" value="3D_dom"/>
</dbReference>
<evidence type="ECO:0000256" key="1">
    <source>
        <dbReference type="ARBA" id="ARBA00022729"/>
    </source>
</evidence>
<dbReference type="PANTHER" id="PTHR39160:SF4">
    <property type="entry name" value="RESUSCITATION-PROMOTING FACTOR RPFB"/>
    <property type="match status" value="1"/>
</dbReference>
<evidence type="ECO:0000256" key="2">
    <source>
        <dbReference type="SAM" id="MobiDB-lite"/>
    </source>
</evidence>
<keyword evidence="3" id="KW-0812">Transmembrane</keyword>
<dbReference type="SUPFAM" id="SSF50685">
    <property type="entry name" value="Barwin-like endoglucanases"/>
    <property type="match status" value="1"/>
</dbReference>
<reference evidence="5 6" key="1">
    <citation type="submission" date="2019-08" db="EMBL/GenBank/DDBJ databases">
        <title>Bacillus genomes from the desert of Cuatro Cienegas, Coahuila.</title>
        <authorList>
            <person name="Olmedo-Alvarez G."/>
        </authorList>
    </citation>
    <scope>NUCLEOTIDE SEQUENCE [LARGE SCALE GENOMIC DNA]</scope>
    <source>
        <strain evidence="5 6">CH108_3D</strain>
    </source>
</reference>
<feature type="compositionally biased region" description="Basic and acidic residues" evidence="2">
    <location>
        <begin position="89"/>
        <end position="99"/>
    </location>
</feature>
<dbReference type="InterPro" id="IPR036908">
    <property type="entry name" value="RlpA-like_sf"/>
</dbReference>
<keyword evidence="3" id="KW-0472">Membrane</keyword>
<evidence type="ECO:0000256" key="3">
    <source>
        <dbReference type="SAM" id="Phobius"/>
    </source>
</evidence>
<dbReference type="PANTHER" id="PTHR39160">
    <property type="entry name" value="CELL WALL-BINDING PROTEIN YOCH"/>
    <property type="match status" value="1"/>
</dbReference>
<name>A0A5D4RZJ3_9BACI</name>
<dbReference type="CDD" id="cd14667">
    <property type="entry name" value="3D_containing_proteins"/>
    <property type="match status" value="1"/>
</dbReference>
<dbReference type="EMBL" id="VTEQ01000001">
    <property type="protein sequence ID" value="TYS56109.1"/>
    <property type="molecule type" value="Genomic_DNA"/>
</dbReference>
<dbReference type="Gene3D" id="2.40.40.10">
    <property type="entry name" value="RlpA-like domain"/>
    <property type="match status" value="1"/>
</dbReference>
<keyword evidence="1" id="KW-0732">Signal</keyword>
<feature type="region of interest" description="Disordered" evidence="2">
    <location>
        <begin position="89"/>
        <end position="113"/>
    </location>
</feature>
<sequence>MTMLLFPLVGSLGPRLRRNQTFMIKAIISTFTLASIFFIGLAEVSAKGNSKELALADIQHIDQDNYFTDLAERHEDSVDEVKDRKSLIKEGVRNEPQIKKEKKSASKPKAETKKENIEKTVTVKATAYTAHCEGCIGITKTGVDLLANPDERVIAVDPSVIPLGSKVYIEGYGYAKAEDTGGAIKGNRIDIYMEHEKDALAYGVKEGIEVKIID</sequence>
<accession>A0A5D4RZJ3</accession>
<dbReference type="Pfam" id="PF06725">
    <property type="entry name" value="3D"/>
    <property type="match status" value="1"/>
</dbReference>
<evidence type="ECO:0000313" key="5">
    <source>
        <dbReference type="EMBL" id="TYS56109.1"/>
    </source>
</evidence>